<reference evidence="3 4" key="1">
    <citation type="submission" date="2016-10" db="EMBL/GenBank/DDBJ databases">
        <title>Reductive evolution of mitochondrial metabolism and differential evolution of invasion-related proteins in Cryptosporidium.</title>
        <authorList>
            <person name="Liu S."/>
            <person name="Roellig D.M."/>
            <person name="Guo Y."/>
            <person name="Li N."/>
            <person name="Frace M.A."/>
            <person name="Tang K."/>
            <person name="Zhang L."/>
            <person name="Feng Y."/>
            <person name="Xiao L."/>
        </authorList>
    </citation>
    <scope>NUCLEOTIDE SEQUENCE [LARGE SCALE GENOMIC DNA]</scope>
    <source>
        <strain evidence="3">39726</strain>
    </source>
</reference>
<keyword evidence="2" id="KW-0472">Membrane</keyword>
<dbReference type="Proteomes" id="UP000186176">
    <property type="component" value="Unassembled WGS sequence"/>
</dbReference>
<feature type="transmembrane region" description="Helical" evidence="2">
    <location>
        <begin position="7"/>
        <end position="23"/>
    </location>
</feature>
<feature type="compositionally biased region" description="Polar residues" evidence="1">
    <location>
        <begin position="150"/>
        <end position="161"/>
    </location>
</feature>
<dbReference type="GeneID" id="39978488"/>
<evidence type="ECO:0000313" key="3">
    <source>
        <dbReference type="EMBL" id="OII71222.1"/>
    </source>
</evidence>
<name>A0A1J4MAH2_9CRYT</name>
<comment type="caution">
    <text evidence="3">The sequence shown here is derived from an EMBL/GenBank/DDBJ whole genome shotgun (WGS) entry which is preliminary data.</text>
</comment>
<proteinExistence type="predicted"/>
<keyword evidence="4" id="KW-1185">Reference proteome</keyword>
<protein>
    <submittedName>
        <fullName evidence="3">Uncharacterized protein</fullName>
    </submittedName>
</protein>
<feature type="region of interest" description="Disordered" evidence="1">
    <location>
        <begin position="718"/>
        <end position="745"/>
    </location>
</feature>
<gene>
    <name evidence="3" type="ORF">cubi_01697</name>
</gene>
<keyword evidence="2" id="KW-0812">Transmembrane</keyword>
<feature type="compositionally biased region" description="Acidic residues" evidence="1">
    <location>
        <begin position="180"/>
        <end position="191"/>
    </location>
</feature>
<dbReference type="VEuPathDB" id="CryptoDB:cubi_01697"/>
<feature type="compositionally biased region" description="Acidic residues" evidence="1">
    <location>
        <begin position="722"/>
        <end position="745"/>
    </location>
</feature>
<dbReference type="EMBL" id="LRBP01000030">
    <property type="protein sequence ID" value="OII71222.1"/>
    <property type="molecule type" value="Genomic_DNA"/>
</dbReference>
<feature type="region of interest" description="Disordered" evidence="1">
    <location>
        <begin position="142"/>
        <end position="161"/>
    </location>
</feature>
<accession>A0A1J4MAH2</accession>
<organism evidence="3 4">
    <name type="scientific">Cryptosporidium ubiquitum</name>
    <dbReference type="NCBI Taxonomy" id="857276"/>
    <lineage>
        <taxon>Eukaryota</taxon>
        <taxon>Sar</taxon>
        <taxon>Alveolata</taxon>
        <taxon>Apicomplexa</taxon>
        <taxon>Conoidasida</taxon>
        <taxon>Coccidia</taxon>
        <taxon>Eucoccidiorida</taxon>
        <taxon>Eimeriorina</taxon>
        <taxon>Cryptosporidiidae</taxon>
        <taxon>Cryptosporidium</taxon>
    </lineage>
</organism>
<dbReference type="RefSeq" id="XP_028873093.1">
    <property type="nucleotide sequence ID" value="XM_029018709.1"/>
</dbReference>
<dbReference type="OrthoDB" id="343779at2759"/>
<keyword evidence="2" id="KW-1133">Transmembrane helix</keyword>
<dbReference type="AlphaFoldDB" id="A0A1J4MAH2"/>
<evidence type="ECO:0000256" key="1">
    <source>
        <dbReference type="SAM" id="MobiDB-lite"/>
    </source>
</evidence>
<evidence type="ECO:0000256" key="2">
    <source>
        <dbReference type="SAM" id="Phobius"/>
    </source>
</evidence>
<sequence>MISNNYSLKYFITVLFIILYAHLNDELQSSKPLISKNIQSIAQISLLKAYANSDKSDSNSVKSFETVSMGSSYKNDLSVSDSSDRSDLQSISSSDSRSEDERFKLLGFARNLVKSKSSPDVSSTHTKSRGIKGRLLNLFKKRKNPGGGFSQENILGGETNQFQNRQIESQLKKGRKDLEDTGEDDNEENDQEVLPPNPNIENIVSADFQGYDAGIMQIYLESQVASSDSQITKSKEILQNNKELYRSIKKSYNEQIKAFKCDEYLLENIFVISNQIYVAKSYCQMAVIKITNETGFCRNRCRILHSKECKTCRKAFNRKDKCKSISNTVDHMIGVLEKMVKGCLINNFTQLERLDAFKLYKNLTPFKCTKNQYQVLKGKLETKLFILSLKVSYVNNVVRQKYVCSSCTREECMSCTSMAYCPQCPGLEDISSCSNCLAAQNLQSSLMLERNQLIKDYRRLYSKLLSCESFLALTGSRDFITADIPTESQVGKYLEERVNSICSRYLPFYSTGHTHHKKSAEPEGLKARQPYYRSLPDDIKNAILNGVKLKTPTHQKVEIPQLPTQLGEAFKKYKKRKEEKYGSQGFEEYIIRSSPVMESTDEERKAAVLLFERGICTYLMINLLNQELRNCNAEIDLKSSQHSGCENCISDGCRKKKCNNFPEIMGLILKRENLAKEVQRCNNLGFISQSELKARIDELKNSGLLPQSTSSEVVTVAQTETNELDFNENADEGEEDDENDEITRL</sequence>
<evidence type="ECO:0000313" key="4">
    <source>
        <dbReference type="Proteomes" id="UP000186176"/>
    </source>
</evidence>
<feature type="region of interest" description="Disordered" evidence="1">
    <location>
        <begin position="174"/>
        <end position="199"/>
    </location>
</feature>
<feature type="region of interest" description="Disordered" evidence="1">
    <location>
        <begin position="73"/>
        <end position="95"/>
    </location>
</feature>